<name>A0A0M2NGT8_9FIRM</name>
<dbReference type="InterPro" id="IPR014710">
    <property type="entry name" value="RmlC-like_jellyroll"/>
</dbReference>
<dbReference type="InterPro" id="IPR013096">
    <property type="entry name" value="Cupin_2"/>
</dbReference>
<dbReference type="CDD" id="cd02230">
    <property type="entry name" value="cupin_HP0902-like"/>
    <property type="match status" value="1"/>
</dbReference>
<dbReference type="InterPro" id="IPR011051">
    <property type="entry name" value="RmlC_Cupin_sf"/>
</dbReference>
<proteinExistence type="predicted"/>
<dbReference type="EMBL" id="LAYJ01000133">
    <property type="protein sequence ID" value="KKI49485.1"/>
    <property type="molecule type" value="Genomic_DNA"/>
</dbReference>
<dbReference type="Pfam" id="PF07883">
    <property type="entry name" value="Cupin_2"/>
    <property type="match status" value="1"/>
</dbReference>
<dbReference type="Proteomes" id="UP000034076">
    <property type="component" value="Unassembled WGS sequence"/>
</dbReference>
<dbReference type="PANTHER" id="PTHR37694">
    <property type="entry name" value="SLR8022 PROTEIN"/>
    <property type="match status" value="1"/>
</dbReference>
<comment type="caution">
    <text evidence="2">The sequence shown here is derived from an EMBL/GenBank/DDBJ whole genome shotgun (WGS) entry which is preliminary data.</text>
</comment>
<dbReference type="RefSeq" id="WP_046444811.1">
    <property type="nucleotide sequence ID" value="NZ_LAYJ01000133.1"/>
</dbReference>
<dbReference type="SUPFAM" id="SSF51182">
    <property type="entry name" value="RmlC-like cupins"/>
    <property type="match status" value="1"/>
</dbReference>
<feature type="domain" description="Cupin type-2" evidence="1">
    <location>
        <begin position="42"/>
        <end position="109"/>
    </location>
</feature>
<sequence>MKQLLKNIEFEAALSFADQVGYLPGQVTSKTLAQNPYVSLTLFAFDKGEEISTHESQGDALVIALEGTGEVTIDGQKHSLQTGEAIVMPAKHPHAVFAPEQFKMFLVVVFPVKEGDAL</sequence>
<reference evidence="2 3" key="1">
    <citation type="submission" date="2015-04" db="EMBL/GenBank/DDBJ databases">
        <title>Draft genome sequence of bacteremic isolate Catabacter hongkongensis type strain HKU16T.</title>
        <authorList>
            <person name="Lau S.K."/>
            <person name="Teng J.L."/>
            <person name="Huang Y."/>
            <person name="Curreem S.O."/>
            <person name="Tsui S.K."/>
            <person name="Woo P.C."/>
        </authorList>
    </citation>
    <scope>NUCLEOTIDE SEQUENCE [LARGE SCALE GENOMIC DNA]</scope>
    <source>
        <strain evidence="2 3">HKU16</strain>
    </source>
</reference>
<dbReference type="PATRIC" id="fig|270498.16.peg.3157"/>
<dbReference type="Gene3D" id="2.60.120.10">
    <property type="entry name" value="Jelly Rolls"/>
    <property type="match status" value="1"/>
</dbReference>
<dbReference type="OrthoDB" id="9793184at2"/>
<protein>
    <recommendedName>
        <fullName evidence="1">Cupin type-2 domain-containing protein</fullName>
    </recommendedName>
</protein>
<dbReference type="PANTHER" id="PTHR37694:SF1">
    <property type="entry name" value="SLR8022 PROTEIN"/>
    <property type="match status" value="1"/>
</dbReference>
<evidence type="ECO:0000313" key="3">
    <source>
        <dbReference type="Proteomes" id="UP000034076"/>
    </source>
</evidence>
<dbReference type="AlphaFoldDB" id="A0A0M2NGT8"/>
<accession>A0A0M2NGT8</accession>
<evidence type="ECO:0000259" key="1">
    <source>
        <dbReference type="Pfam" id="PF07883"/>
    </source>
</evidence>
<keyword evidence="3" id="KW-1185">Reference proteome</keyword>
<dbReference type="STRING" id="270498.CHK_3063"/>
<evidence type="ECO:0000313" key="2">
    <source>
        <dbReference type="EMBL" id="KKI49485.1"/>
    </source>
</evidence>
<organism evidence="2 3">
    <name type="scientific">Christensenella hongkongensis</name>
    <dbReference type="NCBI Taxonomy" id="270498"/>
    <lineage>
        <taxon>Bacteria</taxon>
        <taxon>Bacillati</taxon>
        <taxon>Bacillota</taxon>
        <taxon>Clostridia</taxon>
        <taxon>Christensenellales</taxon>
        <taxon>Christensenellaceae</taxon>
        <taxon>Christensenella</taxon>
    </lineage>
</organism>
<gene>
    <name evidence="2" type="ORF">CHK_3063</name>
</gene>